<keyword evidence="7 12" id="KW-0675">Receptor</keyword>
<comment type="similarity">
    <text evidence="10">Belongs to the insect chemoreceptor superfamily. Heteromeric odorant receptor channel (TC 1.A.69) family. Or2a subfamily.</text>
</comment>
<comment type="caution">
    <text evidence="12">Lacks conserved residue(s) required for the propagation of feature annotation.</text>
</comment>
<feature type="transmembrane region" description="Helical" evidence="12">
    <location>
        <begin position="28"/>
        <end position="49"/>
    </location>
</feature>
<name>A0A4E0RZ07_9HYME</name>
<sequence length="390" mass="45172">MLPYSIALLRVWGVWVPQDWWPAWRKKLYPAYTVFVICFVYANTLSQIIELFTTYETVKGFINKSFILLSTIAGGIKGAHCILHRQEFINLAKTLGSYPCRAESPEEEMIQREFDEKIKHMNRRYITMHLFTITTLTIASILRDVPKGELYYKAWIPFNYTSPPRFWSAYIHQVIAHYFDLCMHAGYDTLAPGMMIHACAQFAILGHRFRLLPERIKERLKESDDINESQELKALETKKLTECVRHHLQIFEFAKTNNNIFSGMIFMQYTVSSLVLCMSTLRLSQIHAFSPTLLSIFLYFLSMIVQIFMPCFSGNQITIASEKLCDDIYSMDWTILSTSTKRSLTMIITRAQKPLRFTSGYVLTLSIESFNSVVKTSYSAFNVLHGSSDF</sequence>
<evidence type="ECO:0000256" key="5">
    <source>
        <dbReference type="ARBA" id="ARBA00022989"/>
    </source>
</evidence>
<evidence type="ECO:0000256" key="6">
    <source>
        <dbReference type="ARBA" id="ARBA00023136"/>
    </source>
</evidence>
<gene>
    <name evidence="13" type="primary">Or95</name>
    <name evidence="13" type="ORF">DALL_DALL000268</name>
</gene>
<evidence type="ECO:0000256" key="12">
    <source>
        <dbReference type="RuleBase" id="RU351113"/>
    </source>
</evidence>
<dbReference type="GO" id="GO:0007165">
    <property type="term" value="P:signal transduction"/>
    <property type="evidence" value="ECO:0007669"/>
    <property type="project" value="UniProtKB-KW"/>
</dbReference>
<evidence type="ECO:0000256" key="3">
    <source>
        <dbReference type="ARBA" id="ARBA00022692"/>
    </source>
</evidence>
<proteinExistence type="inferred from homology"/>
<dbReference type="CTD" id="107040062"/>
<evidence type="ECO:0000256" key="4">
    <source>
        <dbReference type="ARBA" id="ARBA00022725"/>
    </source>
</evidence>
<feature type="transmembrane region" description="Helical" evidence="12">
    <location>
        <begin position="260"/>
        <end position="281"/>
    </location>
</feature>
<evidence type="ECO:0000256" key="9">
    <source>
        <dbReference type="ARBA" id="ARBA00037764"/>
    </source>
</evidence>
<dbReference type="KEGG" id="dam:107040062"/>
<keyword evidence="3 12" id="KW-0812">Transmembrane</keyword>
<feature type="transmembrane region" description="Helical" evidence="12">
    <location>
        <begin position="61"/>
        <end position="83"/>
    </location>
</feature>
<protein>
    <recommendedName>
        <fullName evidence="12">Odorant receptor</fullName>
    </recommendedName>
</protein>
<dbReference type="GO" id="GO:0005549">
    <property type="term" value="F:odorant binding"/>
    <property type="evidence" value="ECO:0007669"/>
    <property type="project" value="InterPro"/>
</dbReference>
<dbReference type="PANTHER" id="PTHR21137:SF37">
    <property type="entry name" value="ODORANT RECEPTOR 46A, ISOFORM B-RELATED"/>
    <property type="match status" value="1"/>
</dbReference>
<dbReference type="OrthoDB" id="6597368at2759"/>
<evidence type="ECO:0000256" key="8">
    <source>
        <dbReference type="ARBA" id="ARBA00023224"/>
    </source>
</evidence>
<evidence type="ECO:0000256" key="10">
    <source>
        <dbReference type="ARBA" id="ARBA00037946"/>
    </source>
</evidence>
<dbReference type="Pfam" id="PF02949">
    <property type="entry name" value="7tm_6"/>
    <property type="match status" value="1"/>
</dbReference>
<accession>A0A4E0RZ07</accession>
<dbReference type="PANTHER" id="PTHR21137">
    <property type="entry name" value="ODORANT RECEPTOR"/>
    <property type="match status" value="1"/>
</dbReference>
<dbReference type="GeneID" id="107040062"/>
<feature type="transmembrane region" description="Helical" evidence="12">
    <location>
        <begin position="125"/>
        <end position="142"/>
    </location>
</feature>
<keyword evidence="8 12" id="KW-0807">Transducer</keyword>
<dbReference type="EMBL" id="ML158657">
    <property type="protein sequence ID" value="THK33081.1"/>
    <property type="molecule type" value="Genomic_DNA"/>
</dbReference>
<reference evidence="13" key="1">
    <citation type="submission" date="2019-02" db="EMBL/GenBank/DDBJ databases">
        <title>Genome of the parasitoid wasp Diachasma alloeum, an emerging model for ecological speciation and transitions to asexual reproduction.</title>
        <authorList>
            <person name="Robertson H.M."/>
            <person name="Walden K.K."/>
            <person name="Tvedte E.S."/>
            <person name="Hood G.R."/>
            <person name="Feder J.L."/>
            <person name="Forbes A.A."/>
            <person name="Logsdon J.M."/>
            <person name="Mcelroy K.E."/>
        </authorList>
    </citation>
    <scope>NUCLEOTIDE SEQUENCE [LARGE SCALE GENOMIC DNA]</scope>
    <source>
        <strain evidence="13">Michigan</strain>
    </source>
</reference>
<evidence type="ECO:0000313" key="14">
    <source>
        <dbReference type="Proteomes" id="UP000297026"/>
    </source>
</evidence>
<feature type="transmembrane region" description="Helical" evidence="12">
    <location>
        <begin position="288"/>
        <end position="309"/>
    </location>
</feature>
<organism evidence="13 14">
    <name type="scientific">Diachasma alloeum</name>
    <dbReference type="NCBI Taxonomy" id="454923"/>
    <lineage>
        <taxon>Eukaryota</taxon>
        <taxon>Metazoa</taxon>
        <taxon>Ecdysozoa</taxon>
        <taxon>Arthropoda</taxon>
        <taxon>Hexapoda</taxon>
        <taxon>Insecta</taxon>
        <taxon>Pterygota</taxon>
        <taxon>Neoptera</taxon>
        <taxon>Endopterygota</taxon>
        <taxon>Hymenoptera</taxon>
        <taxon>Apocrita</taxon>
        <taxon>Ichneumonoidea</taxon>
        <taxon>Braconidae</taxon>
        <taxon>Opiinae</taxon>
        <taxon>Diachasma</taxon>
    </lineage>
</organism>
<dbReference type="Proteomes" id="UP000297026">
    <property type="component" value="Unassembled WGS sequence"/>
</dbReference>
<dbReference type="GO" id="GO:0004984">
    <property type="term" value="F:olfactory receptor activity"/>
    <property type="evidence" value="ECO:0007669"/>
    <property type="project" value="InterPro"/>
</dbReference>
<keyword evidence="5 12" id="KW-1133">Transmembrane helix</keyword>
<comment type="subcellular location">
    <subcellularLocation>
        <location evidence="12">Cell membrane</location>
        <topology evidence="12">Multi-pass membrane protein</topology>
    </subcellularLocation>
    <subcellularLocation>
        <location evidence="1">Membrane</location>
        <topology evidence="1">Multi-pass membrane protein</topology>
    </subcellularLocation>
</comment>
<keyword evidence="2 12" id="KW-0716">Sensory transduction</keyword>
<dbReference type="GO" id="GO:0005886">
    <property type="term" value="C:plasma membrane"/>
    <property type="evidence" value="ECO:0007669"/>
    <property type="project" value="UniProtKB-SubCell"/>
</dbReference>
<dbReference type="AlphaFoldDB" id="A0A4E0RZ07"/>
<keyword evidence="14" id="KW-1185">Reference proteome</keyword>
<evidence type="ECO:0000256" key="7">
    <source>
        <dbReference type="ARBA" id="ARBA00023170"/>
    </source>
</evidence>
<evidence type="ECO:0000256" key="2">
    <source>
        <dbReference type="ARBA" id="ARBA00022606"/>
    </source>
</evidence>
<keyword evidence="6 12" id="KW-0472">Membrane</keyword>
<keyword evidence="4 12" id="KW-0552">Olfaction</keyword>
<evidence type="ECO:0000256" key="11">
    <source>
        <dbReference type="ARBA" id="ARBA00038679"/>
    </source>
</evidence>
<dbReference type="InterPro" id="IPR004117">
    <property type="entry name" value="7tm6_olfct_rcpt"/>
</dbReference>
<comment type="subunit">
    <text evidence="11">Interacts with Orco. Complexes exist early in the endomembrane system in olfactory sensory neurons (OSNs), coupling these complexes to the conserved ciliary trafficking pathway.</text>
</comment>
<evidence type="ECO:0000313" key="13">
    <source>
        <dbReference type="EMBL" id="THK33081.1"/>
    </source>
</evidence>
<comment type="function">
    <text evidence="9">Odorant receptor which mediates acceptance or avoidance behavior, depending on its substrates. The odorant receptor repertoire encodes a large collection of odor stimuli that vary widely in identity, intensity, and duration. May form a complex with Orco to form odorant-sensing units, providing sensitive and prolonged odorant signaling and calcium permeability.</text>
</comment>
<evidence type="ECO:0000256" key="1">
    <source>
        <dbReference type="ARBA" id="ARBA00004141"/>
    </source>
</evidence>